<dbReference type="PANTHER" id="PTHR43520:SF5">
    <property type="entry name" value="CATION-TRANSPORTING P-TYPE ATPASE-RELATED"/>
    <property type="match status" value="1"/>
</dbReference>
<protein>
    <submittedName>
        <fullName evidence="17">Cu2+-exporting ATPase</fullName>
    </submittedName>
</protein>
<keyword evidence="5" id="KW-0597">Phosphoprotein</keyword>
<reference evidence="17 18" key="1">
    <citation type="submission" date="2016-10" db="EMBL/GenBank/DDBJ databases">
        <authorList>
            <person name="de Groot N.N."/>
        </authorList>
    </citation>
    <scope>NUCLEOTIDE SEQUENCE [LARGE SCALE GENOMIC DNA]</scope>
    <source>
        <strain evidence="17 18">CGMCC 1.9157</strain>
    </source>
</reference>
<dbReference type="SUPFAM" id="SSF81653">
    <property type="entry name" value="Calcium ATPase, transduction domain A"/>
    <property type="match status" value="1"/>
</dbReference>
<dbReference type="GO" id="GO:0055070">
    <property type="term" value="P:copper ion homeostasis"/>
    <property type="evidence" value="ECO:0007669"/>
    <property type="project" value="TreeGrafter"/>
</dbReference>
<evidence type="ECO:0000256" key="7">
    <source>
        <dbReference type="ARBA" id="ARBA00022723"/>
    </source>
</evidence>
<keyword evidence="11" id="KW-1278">Translocase</keyword>
<keyword evidence="14 15" id="KW-0472">Membrane</keyword>
<keyword evidence="3" id="KW-0813">Transport</keyword>
<evidence type="ECO:0000256" key="5">
    <source>
        <dbReference type="ARBA" id="ARBA00022553"/>
    </source>
</evidence>
<feature type="transmembrane region" description="Helical" evidence="15">
    <location>
        <begin position="107"/>
        <end position="131"/>
    </location>
</feature>
<dbReference type="SUPFAM" id="SSF55008">
    <property type="entry name" value="HMA, heavy metal-associated domain"/>
    <property type="match status" value="1"/>
</dbReference>
<comment type="similarity">
    <text evidence="2 15">Belongs to the cation transport ATPase (P-type) (TC 3.A.3) family. Type IB subfamily.</text>
</comment>
<keyword evidence="10" id="KW-0460">Magnesium</keyword>
<dbReference type="InterPro" id="IPR023299">
    <property type="entry name" value="ATPase_P-typ_cyto_dom_N"/>
</dbReference>
<evidence type="ECO:0000313" key="18">
    <source>
        <dbReference type="Proteomes" id="UP000199236"/>
    </source>
</evidence>
<dbReference type="InterPro" id="IPR023298">
    <property type="entry name" value="ATPase_P-typ_TM_dom_sf"/>
</dbReference>
<evidence type="ECO:0000256" key="12">
    <source>
        <dbReference type="ARBA" id="ARBA00022989"/>
    </source>
</evidence>
<dbReference type="InterPro" id="IPR059000">
    <property type="entry name" value="ATPase_P-type_domA"/>
</dbReference>
<dbReference type="Gene3D" id="3.30.70.100">
    <property type="match status" value="1"/>
</dbReference>
<dbReference type="InterPro" id="IPR008250">
    <property type="entry name" value="ATPase_P-typ_transduc_dom_A_sf"/>
</dbReference>
<evidence type="ECO:0000256" key="10">
    <source>
        <dbReference type="ARBA" id="ARBA00022842"/>
    </source>
</evidence>
<dbReference type="OrthoDB" id="9813266at2"/>
<dbReference type="InterPro" id="IPR006121">
    <property type="entry name" value="HMA_dom"/>
</dbReference>
<evidence type="ECO:0000256" key="6">
    <source>
        <dbReference type="ARBA" id="ARBA00022692"/>
    </source>
</evidence>
<feature type="transmembrane region" description="Helical" evidence="15">
    <location>
        <begin position="684"/>
        <end position="701"/>
    </location>
</feature>
<evidence type="ECO:0000256" key="13">
    <source>
        <dbReference type="ARBA" id="ARBA00023065"/>
    </source>
</evidence>
<dbReference type="Pfam" id="PF00403">
    <property type="entry name" value="HMA"/>
    <property type="match status" value="1"/>
</dbReference>
<evidence type="ECO:0000313" key="17">
    <source>
        <dbReference type="EMBL" id="SFN96739.1"/>
    </source>
</evidence>
<name>A0A1I5DBX5_9HYPH</name>
<dbReference type="PANTHER" id="PTHR43520">
    <property type="entry name" value="ATP7, ISOFORM B"/>
    <property type="match status" value="1"/>
</dbReference>
<dbReference type="PROSITE" id="PS01047">
    <property type="entry name" value="HMA_1"/>
    <property type="match status" value="1"/>
</dbReference>
<dbReference type="CDD" id="cd00371">
    <property type="entry name" value="HMA"/>
    <property type="match status" value="1"/>
</dbReference>
<dbReference type="SUPFAM" id="SSF56784">
    <property type="entry name" value="HAD-like"/>
    <property type="match status" value="1"/>
</dbReference>
<keyword evidence="8 15" id="KW-0547">Nucleotide-binding</keyword>
<dbReference type="Pfam" id="PF00702">
    <property type="entry name" value="Hydrolase"/>
    <property type="match status" value="1"/>
</dbReference>
<evidence type="ECO:0000256" key="1">
    <source>
        <dbReference type="ARBA" id="ARBA00004651"/>
    </source>
</evidence>
<keyword evidence="18" id="KW-1185">Reference proteome</keyword>
<dbReference type="EMBL" id="FOVR01000002">
    <property type="protein sequence ID" value="SFN96739.1"/>
    <property type="molecule type" value="Genomic_DNA"/>
</dbReference>
<gene>
    <name evidence="17" type="ORF">SAMN04488056_102550</name>
</gene>
<dbReference type="Gene3D" id="3.40.1110.10">
    <property type="entry name" value="Calcium-transporting ATPase, cytoplasmic domain N"/>
    <property type="match status" value="1"/>
</dbReference>
<dbReference type="InterPro" id="IPR027256">
    <property type="entry name" value="P-typ_ATPase_IB"/>
</dbReference>
<feature type="transmembrane region" description="Helical" evidence="15">
    <location>
        <begin position="204"/>
        <end position="222"/>
    </location>
</feature>
<evidence type="ECO:0000256" key="2">
    <source>
        <dbReference type="ARBA" id="ARBA00006024"/>
    </source>
</evidence>
<dbReference type="NCBIfam" id="TIGR01512">
    <property type="entry name" value="ATPase-IB2_Cd"/>
    <property type="match status" value="1"/>
</dbReference>
<proteinExistence type="inferred from homology"/>
<dbReference type="RefSeq" id="WP_090070109.1">
    <property type="nucleotide sequence ID" value="NZ_FOVR01000002.1"/>
</dbReference>
<feature type="transmembrane region" description="Helical" evidence="15">
    <location>
        <begin position="360"/>
        <end position="379"/>
    </location>
</feature>
<dbReference type="InterPro" id="IPR023214">
    <property type="entry name" value="HAD_sf"/>
</dbReference>
<dbReference type="InterPro" id="IPR018303">
    <property type="entry name" value="ATPase_P-typ_P_site"/>
</dbReference>
<dbReference type="InterPro" id="IPR001757">
    <property type="entry name" value="P_typ_ATPase"/>
</dbReference>
<evidence type="ECO:0000256" key="4">
    <source>
        <dbReference type="ARBA" id="ARBA00022475"/>
    </source>
</evidence>
<evidence type="ECO:0000256" key="11">
    <source>
        <dbReference type="ARBA" id="ARBA00022967"/>
    </source>
</evidence>
<feature type="transmembrane region" description="Helical" evidence="15">
    <location>
        <begin position="143"/>
        <end position="164"/>
    </location>
</feature>
<dbReference type="PROSITE" id="PS00154">
    <property type="entry name" value="ATPASE_E1_E2"/>
    <property type="match status" value="1"/>
</dbReference>
<evidence type="ECO:0000259" key="16">
    <source>
        <dbReference type="PROSITE" id="PS50846"/>
    </source>
</evidence>
<feature type="transmembrane region" description="Helical" evidence="15">
    <location>
        <begin position="176"/>
        <end position="198"/>
    </location>
</feature>
<organism evidence="17 18">
    <name type="scientific">Cohaesibacter marisflavi</name>
    <dbReference type="NCBI Taxonomy" id="655353"/>
    <lineage>
        <taxon>Bacteria</taxon>
        <taxon>Pseudomonadati</taxon>
        <taxon>Pseudomonadota</taxon>
        <taxon>Alphaproteobacteria</taxon>
        <taxon>Hyphomicrobiales</taxon>
        <taxon>Cohaesibacteraceae</taxon>
    </lineage>
</organism>
<evidence type="ECO:0000256" key="14">
    <source>
        <dbReference type="ARBA" id="ARBA00023136"/>
    </source>
</evidence>
<dbReference type="NCBIfam" id="TIGR01525">
    <property type="entry name" value="ATPase-IB_hvy"/>
    <property type="match status" value="1"/>
</dbReference>
<dbReference type="SUPFAM" id="SSF81665">
    <property type="entry name" value="Calcium ATPase, transmembrane domain M"/>
    <property type="match status" value="1"/>
</dbReference>
<dbReference type="InterPro" id="IPR036163">
    <property type="entry name" value="HMA_dom_sf"/>
</dbReference>
<keyword evidence="13" id="KW-0406">Ion transport</keyword>
<keyword evidence="6 15" id="KW-0812">Transmembrane</keyword>
<dbReference type="GO" id="GO:0005524">
    <property type="term" value="F:ATP binding"/>
    <property type="evidence" value="ECO:0007669"/>
    <property type="project" value="UniProtKB-UniRule"/>
</dbReference>
<dbReference type="Gene3D" id="2.70.150.10">
    <property type="entry name" value="Calcium-transporting ATPase, cytoplasmic transduction domain A"/>
    <property type="match status" value="1"/>
</dbReference>
<keyword evidence="9 15" id="KW-0067">ATP-binding</keyword>
<evidence type="ECO:0000256" key="3">
    <source>
        <dbReference type="ARBA" id="ARBA00022448"/>
    </source>
</evidence>
<dbReference type="InterPro" id="IPR036412">
    <property type="entry name" value="HAD-like_sf"/>
</dbReference>
<dbReference type="Gene3D" id="3.40.50.1000">
    <property type="entry name" value="HAD superfamily/HAD-like"/>
    <property type="match status" value="1"/>
</dbReference>
<comment type="subcellular location">
    <subcellularLocation>
        <location evidence="1">Cell membrane</location>
        <topology evidence="1">Multi-pass membrane protein</topology>
    </subcellularLocation>
</comment>
<feature type="transmembrane region" description="Helical" evidence="15">
    <location>
        <begin position="385"/>
        <end position="409"/>
    </location>
</feature>
<dbReference type="GO" id="GO:0043682">
    <property type="term" value="F:P-type divalent copper transporter activity"/>
    <property type="evidence" value="ECO:0007669"/>
    <property type="project" value="TreeGrafter"/>
</dbReference>
<dbReference type="Pfam" id="PF00122">
    <property type="entry name" value="E1-E2_ATPase"/>
    <property type="match status" value="1"/>
</dbReference>
<dbReference type="NCBIfam" id="TIGR01511">
    <property type="entry name" value="ATPase-IB1_Cu"/>
    <property type="match status" value="1"/>
</dbReference>
<keyword evidence="12 15" id="KW-1133">Transmembrane helix</keyword>
<dbReference type="PRINTS" id="PR00119">
    <property type="entry name" value="CATATPASE"/>
</dbReference>
<evidence type="ECO:0000256" key="8">
    <source>
        <dbReference type="ARBA" id="ARBA00022741"/>
    </source>
</evidence>
<dbReference type="Proteomes" id="UP000199236">
    <property type="component" value="Unassembled WGS sequence"/>
</dbReference>
<dbReference type="GO" id="GO:0016887">
    <property type="term" value="F:ATP hydrolysis activity"/>
    <property type="evidence" value="ECO:0007669"/>
    <property type="project" value="InterPro"/>
</dbReference>
<evidence type="ECO:0000256" key="9">
    <source>
        <dbReference type="ARBA" id="ARBA00022840"/>
    </source>
</evidence>
<dbReference type="InterPro" id="IPR017969">
    <property type="entry name" value="Heavy-metal-associated_CS"/>
</dbReference>
<dbReference type="GO" id="GO:0005507">
    <property type="term" value="F:copper ion binding"/>
    <property type="evidence" value="ECO:0007669"/>
    <property type="project" value="TreeGrafter"/>
</dbReference>
<dbReference type="PROSITE" id="PS50846">
    <property type="entry name" value="HMA_2"/>
    <property type="match status" value="1"/>
</dbReference>
<keyword evidence="7 15" id="KW-0479">Metal-binding</keyword>
<feature type="domain" description="HMA" evidence="16">
    <location>
        <begin position="23"/>
        <end position="89"/>
    </location>
</feature>
<dbReference type="AlphaFoldDB" id="A0A1I5DBX5"/>
<accession>A0A1I5DBX5</accession>
<dbReference type="GO" id="GO:0005886">
    <property type="term" value="C:plasma membrane"/>
    <property type="evidence" value="ECO:0007669"/>
    <property type="project" value="UniProtKB-SubCell"/>
</dbReference>
<dbReference type="STRING" id="655353.SAMN04488056_102550"/>
<keyword evidence="4 15" id="KW-1003">Cell membrane</keyword>
<sequence length="755" mass="81597">MTAHQPIERDWSAFSESLPDGSEKLALAVEGIYCPACMTRIEKGLMDLEGVCNARVNLSSHRLAVTWKPEETDPEHLLKRLADLGYGAHPFDPGRVKTEEKKESQRLLRALAVAGFASMNVMLLSISVWSGNVSDITPETRDFFHWLSAVITLPAAAYAGQPFFSSAWRVLRKGHLNMDVPISIGVILALFLSVLQTVQHQAEAYFESALMLLFFLLVGRWLDQMMRLKTRSFAENLTALKAETAMKLFADGSLREVPLSKVEPGDRVLVRPGERVSVDGTVLSGSSQIDQSLVTGETLLVEVTDGDPVYAGTLNGENALTISVTAAAKGTLLDEVNRLIDEAMEAKSRYRHLADRAAEWYAPIVHTASAVTFAGWWLYGIGWQPSLVIAISVLIITCPCALGLAIPAVQVVASGSLFRNQVLLNRSDALERFAKVDTVVFDKTGTLTRPAVGLVNPDACDAESLRLAIALAKASSHPLSAALAGMDRRVQPLEEAAEQKGKGLEVLHAGERLRLGSIDFCNAHEEAEIIRQAHPTASLIAFRREEKHPVVFALEQQLRSDAKDVIDSLKARGLSLMILSGDQPRAVETIAQELGIDQFHAGISPTDKIALIEAEKAKGNRVMMVGDGLNDAPALASAHVSLSPVTAAHVSQAAADALFLGEKLAPVLHILDISKRARRIMEQNLSLATLYNVVAVPFAIAGFVTPLIAALAMSGSSLVVTINALRARAKSDPWFTDNGGFEENLADRSPSQAEG</sequence>
<dbReference type="NCBIfam" id="TIGR01494">
    <property type="entry name" value="ATPase_P-type"/>
    <property type="match status" value="1"/>
</dbReference>
<evidence type="ECO:0000256" key="15">
    <source>
        <dbReference type="RuleBase" id="RU362081"/>
    </source>
</evidence>